<feature type="domain" description="Peptidase S9 prolyl oligopeptidase catalytic" evidence="11">
    <location>
        <begin position="488"/>
        <end position="693"/>
    </location>
</feature>
<dbReference type="PANTHER" id="PTHR42776:SF13">
    <property type="entry name" value="DIPEPTIDYL-PEPTIDASE 5"/>
    <property type="match status" value="1"/>
</dbReference>
<evidence type="ECO:0000256" key="8">
    <source>
        <dbReference type="ARBA" id="ARBA00032596"/>
    </source>
</evidence>
<gene>
    <name evidence="12" type="ORF">CWE11_02985</name>
</gene>
<dbReference type="AlphaFoldDB" id="A0A432WPK6"/>
<dbReference type="Gene3D" id="3.40.50.1820">
    <property type="entry name" value="alpha/beta hydrolase"/>
    <property type="match status" value="1"/>
</dbReference>
<evidence type="ECO:0000256" key="6">
    <source>
        <dbReference type="ARBA" id="ARBA00022990"/>
    </source>
</evidence>
<dbReference type="GO" id="GO:0004252">
    <property type="term" value="F:serine-type endopeptidase activity"/>
    <property type="evidence" value="ECO:0007669"/>
    <property type="project" value="InterPro"/>
</dbReference>
<evidence type="ECO:0000256" key="1">
    <source>
        <dbReference type="ARBA" id="ARBA00010040"/>
    </source>
</evidence>
<keyword evidence="2" id="KW-0645">Protease</keyword>
<dbReference type="PANTHER" id="PTHR42776">
    <property type="entry name" value="SERINE PEPTIDASE S9 FAMILY MEMBER"/>
    <property type="match status" value="1"/>
</dbReference>
<dbReference type="GO" id="GO:0006508">
    <property type="term" value="P:proteolysis"/>
    <property type="evidence" value="ECO:0007669"/>
    <property type="project" value="UniProtKB-KW"/>
</dbReference>
<reference evidence="12 13" key="1">
    <citation type="journal article" date="2011" name="Front. Microbiol.">
        <title>Genomic signatures of strain selection and enhancement in Bacillus atrophaeus var. globigii, a historical biowarfare simulant.</title>
        <authorList>
            <person name="Gibbons H.S."/>
            <person name="Broomall S.M."/>
            <person name="McNew L.A."/>
            <person name="Daligault H."/>
            <person name="Chapman C."/>
            <person name="Bruce D."/>
            <person name="Karavis M."/>
            <person name="Krepps M."/>
            <person name="McGregor P.A."/>
            <person name="Hong C."/>
            <person name="Park K.H."/>
            <person name="Akmal A."/>
            <person name="Feldman A."/>
            <person name="Lin J.S."/>
            <person name="Chang W.E."/>
            <person name="Higgs B.W."/>
            <person name="Demirev P."/>
            <person name="Lindquist J."/>
            <person name="Liem A."/>
            <person name="Fochler E."/>
            <person name="Read T.D."/>
            <person name="Tapia R."/>
            <person name="Johnson S."/>
            <person name="Bishop-Lilly K.A."/>
            <person name="Detter C."/>
            <person name="Han C."/>
            <person name="Sozhamannan S."/>
            <person name="Rosenzweig C.N."/>
            <person name="Skowronski E.W."/>
        </authorList>
    </citation>
    <scope>NUCLEOTIDE SEQUENCE [LARGE SCALE GENOMIC DNA]</scope>
    <source>
        <strain evidence="12 13">GYP-17</strain>
    </source>
</reference>
<dbReference type="PROSITE" id="PS00708">
    <property type="entry name" value="PRO_ENDOPEP_SER"/>
    <property type="match status" value="1"/>
</dbReference>
<evidence type="ECO:0000256" key="3">
    <source>
        <dbReference type="ARBA" id="ARBA00022729"/>
    </source>
</evidence>
<accession>A0A432WPK6</accession>
<evidence type="ECO:0000256" key="9">
    <source>
        <dbReference type="ARBA" id="ARBA00045885"/>
    </source>
</evidence>
<name>A0A432WPK6_9GAMM</name>
<feature type="signal peptide" evidence="10">
    <location>
        <begin position="1"/>
        <end position="30"/>
    </location>
</feature>
<dbReference type="Gene3D" id="2.120.10.30">
    <property type="entry name" value="TolB, C-terminal domain"/>
    <property type="match status" value="2"/>
</dbReference>
<dbReference type="InterPro" id="IPR011659">
    <property type="entry name" value="WD40"/>
</dbReference>
<dbReference type="SUPFAM" id="SSF53474">
    <property type="entry name" value="alpha/beta-Hydrolases"/>
    <property type="match status" value="1"/>
</dbReference>
<proteinExistence type="inferred from homology"/>
<keyword evidence="5" id="KW-0720">Serine protease</keyword>
<dbReference type="Proteomes" id="UP000288405">
    <property type="component" value="Unassembled WGS sequence"/>
</dbReference>
<comment type="function">
    <text evidence="9">This enzyme catalyzes the hydrolysis of the N-terminal peptide bond of an N-acetylated peptide to generate an N-acetylated amino acid and a peptide with a free N-terminus. It preferentially cleaves off Ac-Ala, Ac-Met and Ac-Ser. Also, involved in the degradation of oxidized and glycated proteins.</text>
</comment>
<organism evidence="12 13">
    <name type="scientific">Aliidiomarina sanyensis</name>
    <dbReference type="NCBI Taxonomy" id="1249555"/>
    <lineage>
        <taxon>Bacteria</taxon>
        <taxon>Pseudomonadati</taxon>
        <taxon>Pseudomonadota</taxon>
        <taxon>Gammaproteobacteria</taxon>
        <taxon>Alteromonadales</taxon>
        <taxon>Idiomarinaceae</taxon>
        <taxon>Aliidiomarina</taxon>
    </lineage>
</organism>
<dbReference type="InterPro" id="IPR002471">
    <property type="entry name" value="Pept_S9_AS"/>
</dbReference>
<comment type="similarity">
    <text evidence="1">Belongs to the peptidase S9C family.</text>
</comment>
<dbReference type="FunFam" id="3.40.50.1820:FF:000028">
    <property type="entry name" value="S9 family peptidase"/>
    <property type="match status" value="1"/>
</dbReference>
<comment type="caution">
    <text evidence="12">The sequence shown here is derived from an EMBL/GenBank/DDBJ whole genome shotgun (WGS) entry which is preliminary data.</text>
</comment>
<dbReference type="OrthoDB" id="9812921at2"/>
<evidence type="ECO:0000256" key="5">
    <source>
        <dbReference type="ARBA" id="ARBA00022825"/>
    </source>
</evidence>
<keyword evidence="13" id="KW-1185">Reference proteome</keyword>
<feature type="chain" id="PRO_5019313072" description="Acyl-peptide hydrolase" evidence="10">
    <location>
        <begin position="31"/>
        <end position="697"/>
    </location>
</feature>
<dbReference type="Pfam" id="PF00326">
    <property type="entry name" value="Peptidase_S9"/>
    <property type="match status" value="1"/>
</dbReference>
<dbReference type="InterPro" id="IPR029058">
    <property type="entry name" value="AB_hydrolase_fold"/>
</dbReference>
<evidence type="ECO:0000256" key="7">
    <source>
        <dbReference type="ARBA" id="ARBA00032284"/>
    </source>
</evidence>
<keyword evidence="3 10" id="KW-0732">Signal</keyword>
<protein>
    <recommendedName>
        <fullName evidence="8">Acyl-peptide hydrolase</fullName>
    </recommendedName>
    <alternativeName>
        <fullName evidence="7">Acylaminoacyl-peptidase</fullName>
    </alternativeName>
</protein>
<dbReference type="RefSeq" id="WP_126776117.1">
    <property type="nucleotide sequence ID" value="NZ_PIPM01000002.1"/>
</dbReference>
<evidence type="ECO:0000313" key="12">
    <source>
        <dbReference type="EMBL" id="RUO35740.1"/>
    </source>
</evidence>
<evidence type="ECO:0000256" key="2">
    <source>
        <dbReference type="ARBA" id="ARBA00022670"/>
    </source>
</evidence>
<evidence type="ECO:0000259" key="11">
    <source>
        <dbReference type="Pfam" id="PF00326"/>
    </source>
</evidence>
<evidence type="ECO:0000256" key="4">
    <source>
        <dbReference type="ARBA" id="ARBA00022801"/>
    </source>
</evidence>
<evidence type="ECO:0000256" key="10">
    <source>
        <dbReference type="SAM" id="SignalP"/>
    </source>
</evidence>
<dbReference type="Pfam" id="PF07676">
    <property type="entry name" value="PD40"/>
    <property type="match status" value="1"/>
</dbReference>
<evidence type="ECO:0000313" key="13">
    <source>
        <dbReference type="Proteomes" id="UP000288405"/>
    </source>
</evidence>
<dbReference type="InterPro" id="IPR001375">
    <property type="entry name" value="Peptidase_S9_cat"/>
</dbReference>
<keyword evidence="4" id="KW-0378">Hydrolase</keyword>
<dbReference type="InterPro" id="IPR011042">
    <property type="entry name" value="6-blade_b-propeller_TolB-like"/>
</dbReference>
<sequence length="697" mass="77700">MKRLKSHMRTIVPVVSIVLSTTFAALVANAVVVSDVTAEQRPITPEDIWKVERPSSPVMSPDGQRAIIGLTRYSMDTDRGTTSLKVLDLSDGSLTPFTNPREGSDSSPIWSPDGKKVAFISRRGASSNQIFLMRTDGGEPQQLTDLPIGVSAPKWMPDGERIVFMAQVPSDFDGDFEALKKQREEESKSKVSAIVTENRLYRHWDRFLPTDTYPRLFTIDVNSKEVHELTPGWARFFNIGGGISYDISPDGSLIALTANTTEPPYDTLKADVLLLKTDGSGEYTNITAENTGRGVNPIFSNNGEYVLYGRTLRTDFYADQINLVRYNVRTGSERVLTERFDNTPGNWQYSRDGNQIFFEADDRAMRSIFAIPASGGDAREILRGGTNSGIAETADGRLVFVHHGLTFMPELFSVRTDGEEKTQLSNINTALQEQIAWGRVENVTYAGANDAPVQMFVIYPPDFDESKTYPVLNLLHGGPHGYFGDSFHYRWNAQVFSAPGYITIMPNFHGSTSFGQDFAISIHGEHPTKPFIDSEKAIDFMLERPYVDSARLAAAGGSYGGYLVSWIAGQTDRYAALINHAGVYNLKGQFASDTTEHRVHAYGGAPWDGLDHMLQWSPSMNAANFKTPMLIIHGELDYRVPVTQGFEVYGVYKGMGLDARLVYFPDENHWILKPNNSVFWFNEFHNWLDRYLGAGGQ</sequence>
<keyword evidence="6" id="KW-0007">Acetylation</keyword>
<dbReference type="EMBL" id="PIPM01000002">
    <property type="protein sequence ID" value="RUO35740.1"/>
    <property type="molecule type" value="Genomic_DNA"/>
</dbReference>
<dbReference type="SUPFAM" id="SSF82171">
    <property type="entry name" value="DPP6 N-terminal domain-like"/>
    <property type="match status" value="1"/>
</dbReference>